<keyword evidence="1" id="KW-0812">Transmembrane</keyword>
<keyword evidence="3" id="KW-1185">Reference proteome</keyword>
<evidence type="ECO:0000313" key="3">
    <source>
        <dbReference type="Proteomes" id="UP000321337"/>
    </source>
</evidence>
<comment type="caution">
    <text evidence="2">The sequence shown here is derived from an EMBL/GenBank/DDBJ whole genome shotgun (WGS) entry which is preliminary data.</text>
</comment>
<keyword evidence="1" id="KW-0472">Membrane</keyword>
<dbReference type="RefSeq" id="WP_147073745.1">
    <property type="nucleotide sequence ID" value="NZ_AP021884.1"/>
</dbReference>
<feature type="transmembrane region" description="Helical" evidence="1">
    <location>
        <begin position="118"/>
        <end position="137"/>
    </location>
</feature>
<keyword evidence="1" id="KW-1133">Transmembrane helix</keyword>
<gene>
    <name evidence="2" type="ORF">TPL01_22270</name>
</gene>
<dbReference type="AlphaFoldDB" id="A0A512L9C7"/>
<feature type="transmembrane region" description="Helical" evidence="1">
    <location>
        <begin position="21"/>
        <end position="41"/>
    </location>
</feature>
<dbReference type="Proteomes" id="UP000321337">
    <property type="component" value="Unassembled WGS sequence"/>
</dbReference>
<sequence>MTTYHHLFSIRLPNMQRWATYLALSAVAVSGLLSSLLHDVLQWGWMLTERRLLTAHGIATAVSLVVVGGLLPLHIRLAWRIRRNLASGVVSLSVMALLGGTGLLLYYGGEEWRDWVRWAHIGVGIIATITIPVHIWLGHRRIARSAAPMSATALGSSTERVTA</sequence>
<feature type="transmembrane region" description="Helical" evidence="1">
    <location>
        <begin position="53"/>
        <end position="73"/>
    </location>
</feature>
<feature type="transmembrane region" description="Helical" evidence="1">
    <location>
        <begin position="85"/>
        <end position="106"/>
    </location>
</feature>
<evidence type="ECO:0000313" key="2">
    <source>
        <dbReference type="EMBL" id="GEP31089.1"/>
    </source>
</evidence>
<organism evidence="2 3">
    <name type="scientific">Sulfuriferula plumbiphila</name>
    <dbReference type="NCBI Taxonomy" id="171865"/>
    <lineage>
        <taxon>Bacteria</taxon>
        <taxon>Pseudomonadati</taxon>
        <taxon>Pseudomonadota</taxon>
        <taxon>Betaproteobacteria</taxon>
        <taxon>Nitrosomonadales</taxon>
        <taxon>Sulfuricellaceae</taxon>
        <taxon>Sulfuriferula</taxon>
    </lineage>
</organism>
<reference evidence="2 3" key="1">
    <citation type="submission" date="2019-07" db="EMBL/GenBank/DDBJ databases">
        <title>Whole genome shotgun sequence of Thiobacillus plumbophilus NBRC 107929.</title>
        <authorList>
            <person name="Hosoyama A."/>
            <person name="Uohara A."/>
            <person name="Ohji S."/>
            <person name="Ichikawa N."/>
        </authorList>
    </citation>
    <scope>NUCLEOTIDE SEQUENCE [LARGE SCALE GENOMIC DNA]</scope>
    <source>
        <strain evidence="2 3">NBRC 107929</strain>
    </source>
</reference>
<evidence type="ECO:0008006" key="4">
    <source>
        <dbReference type="Google" id="ProtNLM"/>
    </source>
</evidence>
<protein>
    <recommendedName>
        <fullName evidence="4">DUF4405 domain-containing protein</fullName>
    </recommendedName>
</protein>
<accession>A0A512L9C7</accession>
<dbReference type="OrthoDB" id="9131663at2"/>
<evidence type="ECO:0000256" key="1">
    <source>
        <dbReference type="SAM" id="Phobius"/>
    </source>
</evidence>
<dbReference type="EMBL" id="BKAD01000023">
    <property type="protein sequence ID" value="GEP31089.1"/>
    <property type="molecule type" value="Genomic_DNA"/>
</dbReference>
<name>A0A512L9C7_9PROT</name>
<proteinExistence type="predicted"/>